<dbReference type="PANTHER" id="PTHR37023">
    <property type="entry name" value="TRANSPOSASE"/>
    <property type="match status" value="1"/>
</dbReference>
<dbReference type="AlphaFoldDB" id="A0A2W5UXE2"/>
<comment type="caution">
    <text evidence="3">The sequence shown here is derived from an EMBL/GenBank/DDBJ whole genome shotgun (WGS) entry which is preliminary data.</text>
</comment>
<feature type="domain" description="Transposase IS801/IS1294" evidence="1">
    <location>
        <begin position="144"/>
        <end position="335"/>
    </location>
</feature>
<proteinExistence type="predicted"/>
<name>A0A2W5UXE2_9CAUL</name>
<organism evidence="3 4">
    <name type="scientific">Caulobacter segnis</name>
    <dbReference type="NCBI Taxonomy" id="88688"/>
    <lineage>
        <taxon>Bacteria</taxon>
        <taxon>Pseudomonadati</taxon>
        <taxon>Pseudomonadota</taxon>
        <taxon>Alphaproteobacteria</taxon>
        <taxon>Caulobacterales</taxon>
        <taxon>Caulobacteraceae</taxon>
        <taxon>Caulobacter</taxon>
    </lineage>
</organism>
<dbReference type="Pfam" id="PF04986">
    <property type="entry name" value="Y2_Tnp"/>
    <property type="match status" value="1"/>
</dbReference>
<dbReference type="RefSeq" id="WP_304283424.1">
    <property type="nucleotide sequence ID" value="NZ_QFQZ01000153.1"/>
</dbReference>
<dbReference type="EMBL" id="QFQZ01000153">
    <property type="protein sequence ID" value="PZR30223.1"/>
    <property type="molecule type" value="Genomic_DNA"/>
</dbReference>
<evidence type="ECO:0000313" key="4">
    <source>
        <dbReference type="Proteomes" id="UP000249393"/>
    </source>
</evidence>
<dbReference type="PANTHER" id="PTHR37023:SF1">
    <property type="entry name" value="ISSOD25 TRANSPOSASE TNPA_ISSOD25"/>
    <property type="match status" value="1"/>
</dbReference>
<dbReference type="InterPro" id="IPR007069">
    <property type="entry name" value="Transposase_32"/>
</dbReference>
<dbReference type="InterPro" id="IPR054832">
    <property type="entry name" value="transpos_IS91"/>
</dbReference>
<evidence type="ECO:0000259" key="2">
    <source>
        <dbReference type="Pfam" id="PF14319"/>
    </source>
</evidence>
<gene>
    <name evidence="3" type="ORF">DI526_22955</name>
</gene>
<dbReference type="Proteomes" id="UP000249393">
    <property type="component" value="Unassembled WGS sequence"/>
</dbReference>
<reference evidence="3 4" key="1">
    <citation type="submission" date="2017-08" db="EMBL/GenBank/DDBJ databases">
        <title>Infants hospitalized years apart are colonized by the same room-sourced microbial strains.</title>
        <authorList>
            <person name="Brooks B."/>
            <person name="Olm M.R."/>
            <person name="Firek B.A."/>
            <person name="Baker R."/>
            <person name="Thomas B.C."/>
            <person name="Morowitz M.J."/>
            <person name="Banfield J.F."/>
        </authorList>
    </citation>
    <scope>NUCLEOTIDE SEQUENCE [LARGE SCALE GENOMIC DNA]</scope>
    <source>
        <strain evidence="3">S2_003_000_R2_4</strain>
    </source>
</reference>
<protein>
    <submittedName>
        <fullName evidence="3">IS91 family transposase</fullName>
    </submittedName>
</protein>
<evidence type="ECO:0000313" key="3">
    <source>
        <dbReference type="EMBL" id="PZR30223.1"/>
    </source>
</evidence>
<dbReference type="GO" id="GO:0004803">
    <property type="term" value="F:transposase activity"/>
    <property type="evidence" value="ECO:0007669"/>
    <property type="project" value="InterPro"/>
</dbReference>
<sequence length="406" mass="44767">MSRPSLEVADIFRAHGPAYRRDHAGHLSLGQLKAMSAIEACRTAELGGHVARCDDCQRLAVSYNSCRNRHCPKCQGSAAKVWLAERQADLLPAPYFHVVFTLPGEIAAIAFHNKAVVYDLLFKAAAETLRTIAADPKRLGARLGLIAVLHTWGSALTHHPHVHCIVPGGGLSPDGRRWIACRKGFFLPVRVLSRFFRRLFLEKLTALHAQGRLRFFGDLAALTKAQAFAAYMAPLRRAEWVVYAKPPFGGPAAVLAYLARYTHRVAISSNRLVSLDDRVVRFRWKDYRRANPATGAVKMATMTLAPAEFIRRFLIHVLPSGFHRIRHYGLLAKGPNTVPLETLRALILKRTPHPAAVHEATPEPPEPKAPSALVCPCGGVVRIIEVIGRSGAWCARPLAPLWCDSS</sequence>
<dbReference type="GO" id="GO:0006313">
    <property type="term" value="P:DNA transposition"/>
    <property type="evidence" value="ECO:0007669"/>
    <property type="project" value="InterPro"/>
</dbReference>
<dbReference type="NCBIfam" id="NF033538">
    <property type="entry name" value="transpos_IS91"/>
    <property type="match status" value="1"/>
</dbReference>
<accession>A0A2W5UXE2</accession>
<dbReference type="Pfam" id="PF14319">
    <property type="entry name" value="Zn_Tnp_IS91"/>
    <property type="match status" value="1"/>
</dbReference>
<dbReference type="InterPro" id="IPR026889">
    <property type="entry name" value="Zn_Tnp"/>
</dbReference>
<evidence type="ECO:0000259" key="1">
    <source>
        <dbReference type="Pfam" id="PF04986"/>
    </source>
</evidence>
<feature type="domain" description="Transposase zinc-binding" evidence="2">
    <location>
        <begin position="11"/>
        <end position="102"/>
    </location>
</feature>
<dbReference type="GO" id="GO:0003677">
    <property type="term" value="F:DNA binding"/>
    <property type="evidence" value="ECO:0007669"/>
    <property type="project" value="InterPro"/>
</dbReference>